<dbReference type="Proteomes" id="UP000784294">
    <property type="component" value="Unassembled WGS sequence"/>
</dbReference>
<comment type="caution">
    <text evidence="2">The sequence shown here is derived from an EMBL/GenBank/DDBJ whole genome shotgun (WGS) entry which is preliminary data.</text>
</comment>
<evidence type="ECO:0000313" key="3">
    <source>
        <dbReference type="Proteomes" id="UP000784294"/>
    </source>
</evidence>
<evidence type="ECO:0000259" key="1">
    <source>
        <dbReference type="Pfam" id="PF16879"/>
    </source>
</evidence>
<dbReference type="EMBL" id="CAAALY010267788">
    <property type="protein sequence ID" value="VEL41084.1"/>
    <property type="molecule type" value="Genomic_DNA"/>
</dbReference>
<proteinExistence type="predicted"/>
<sequence>MSLVKDFLDGGEDSNSFEDKMRDMFGIYAYPWFTMDRLIINLVRQLQSLASGDELSQRLTSLFRHWNSVNGSKSLASYEAMPCSVA</sequence>
<keyword evidence="3" id="KW-1185">Reference proteome</keyword>
<dbReference type="OrthoDB" id="10265969at2759"/>
<protein>
    <recommendedName>
        <fullName evidence="1">Sin3 C-terminal domain-containing protein</fullName>
    </recommendedName>
</protein>
<gene>
    <name evidence="2" type="ORF">PXEA_LOCUS34524</name>
</gene>
<name>A0A448XNK8_9PLAT</name>
<dbReference type="InterPro" id="IPR031693">
    <property type="entry name" value="Sin3_C"/>
</dbReference>
<evidence type="ECO:0000313" key="2">
    <source>
        <dbReference type="EMBL" id="VEL41084.1"/>
    </source>
</evidence>
<reference evidence="2" key="1">
    <citation type="submission" date="2018-11" db="EMBL/GenBank/DDBJ databases">
        <authorList>
            <consortium name="Pathogen Informatics"/>
        </authorList>
    </citation>
    <scope>NUCLEOTIDE SEQUENCE</scope>
</reference>
<dbReference type="Pfam" id="PF16879">
    <property type="entry name" value="Sin3a_C"/>
    <property type="match status" value="1"/>
</dbReference>
<feature type="domain" description="Sin3 C-terminal" evidence="1">
    <location>
        <begin position="2"/>
        <end position="67"/>
    </location>
</feature>
<organism evidence="2 3">
    <name type="scientific">Protopolystoma xenopodis</name>
    <dbReference type="NCBI Taxonomy" id="117903"/>
    <lineage>
        <taxon>Eukaryota</taxon>
        <taxon>Metazoa</taxon>
        <taxon>Spiralia</taxon>
        <taxon>Lophotrochozoa</taxon>
        <taxon>Platyhelminthes</taxon>
        <taxon>Monogenea</taxon>
        <taxon>Polyopisthocotylea</taxon>
        <taxon>Polystomatidea</taxon>
        <taxon>Polystomatidae</taxon>
        <taxon>Protopolystoma</taxon>
    </lineage>
</organism>
<dbReference type="AlphaFoldDB" id="A0A448XNK8"/>
<accession>A0A448XNK8</accession>